<feature type="binding site" evidence="11">
    <location>
        <begin position="19"/>
        <end position="22"/>
    </location>
    <ligand>
        <name>substrate</name>
    </ligand>
</feature>
<dbReference type="InterPro" id="IPR006543">
    <property type="entry name" value="Histidinol-phos"/>
</dbReference>
<organism evidence="14 15">
    <name type="scientific">Candidatus Arsenophonus lipoptenae</name>
    <dbReference type="NCBI Taxonomy" id="634113"/>
    <lineage>
        <taxon>Bacteria</taxon>
        <taxon>Pseudomonadati</taxon>
        <taxon>Pseudomonadota</taxon>
        <taxon>Gammaproteobacteria</taxon>
        <taxon>Enterobacterales</taxon>
        <taxon>Morganellaceae</taxon>
        <taxon>Arsenophonus</taxon>
    </lineage>
</organism>
<evidence type="ECO:0000256" key="11">
    <source>
        <dbReference type="PIRSR" id="PIRSR004682-2"/>
    </source>
</evidence>
<feature type="binding site" evidence="11">
    <location>
        <begin position="53"/>
        <end position="56"/>
    </location>
    <ligand>
        <name>substrate</name>
    </ligand>
</feature>
<keyword evidence="6 9" id="KW-0119">Carbohydrate metabolism</keyword>
<comment type="cofactor">
    <cofactor evidence="13">
        <name>Zn(2+)</name>
        <dbReference type="ChEBI" id="CHEBI:29105"/>
    </cofactor>
</comment>
<keyword evidence="2 9" id="KW-0963">Cytoplasm</keyword>
<dbReference type="EMBL" id="CP013920">
    <property type="protein sequence ID" value="AMA64960.1"/>
    <property type="molecule type" value="Genomic_DNA"/>
</dbReference>
<dbReference type="OrthoDB" id="9781367at2"/>
<evidence type="ECO:0000256" key="5">
    <source>
        <dbReference type="ARBA" id="ARBA00022833"/>
    </source>
</evidence>
<dbReference type="NCBIfam" id="TIGR01662">
    <property type="entry name" value="HAD-SF-IIIA"/>
    <property type="match status" value="1"/>
</dbReference>
<keyword evidence="3 13" id="KW-0479">Metal-binding</keyword>
<feature type="binding site" evidence="13">
    <location>
        <position position="109"/>
    </location>
    <ligand>
        <name>Zn(2+)</name>
        <dbReference type="ChEBI" id="CHEBI:29105"/>
    </ligand>
</feature>
<evidence type="ECO:0000256" key="6">
    <source>
        <dbReference type="ARBA" id="ARBA00023277"/>
    </source>
</evidence>
<dbReference type="PATRIC" id="fig|634113.3.peg.372"/>
<evidence type="ECO:0000256" key="3">
    <source>
        <dbReference type="ARBA" id="ARBA00022723"/>
    </source>
</evidence>
<evidence type="ECO:0000256" key="8">
    <source>
        <dbReference type="ARBA" id="ARBA00061616"/>
    </source>
</evidence>
<feature type="active site" description="Proton donor" evidence="10">
    <location>
        <position position="13"/>
    </location>
</feature>
<dbReference type="KEGG" id="asy:AUT07_00387"/>
<feature type="binding site" evidence="13">
    <location>
        <position position="92"/>
    </location>
    <ligand>
        <name>Zn(2+)</name>
        <dbReference type="ChEBI" id="CHEBI:29105"/>
    </ligand>
</feature>
<evidence type="ECO:0000256" key="12">
    <source>
        <dbReference type="PIRSR" id="PIRSR004682-3"/>
    </source>
</evidence>
<gene>
    <name evidence="14" type="primary">gmhB</name>
    <name evidence="14" type="ORF">AUT07_00387</name>
</gene>
<feature type="binding site" evidence="13">
    <location>
        <position position="13"/>
    </location>
    <ligand>
        <name>Mg(2+)</name>
        <dbReference type="ChEBI" id="CHEBI:18420"/>
    </ligand>
</feature>
<evidence type="ECO:0000256" key="2">
    <source>
        <dbReference type="ARBA" id="ARBA00022490"/>
    </source>
</evidence>
<dbReference type="Pfam" id="PF13242">
    <property type="entry name" value="Hydrolase_like"/>
    <property type="match status" value="1"/>
</dbReference>
<feature type="binding site" evidence="11">
    <location>
        <position position="137"/>
    </location>
    <ligand>
        <name>substrate</name>
    </ligand>
</feature>
<dbReference type="STRING" id="634113.AUT07_00387"/>
<keyword evidence="5 13" id="KW-0862">Zinc</keyword>
<dbReference type="NCBIfam" id="TIGR01656">
    <property type="entry name" value="Histidinol-ppas"/>
    <property type="match status" value="1"/>
</dbReference>
<dbReference type="NCBIfam" id="NF006506">
    <property type="entry name" value="PRK08942.1"/>
    <property type="match status" value="1"/>
</dbReference>
<dbReference type="PANTHER" id="PTHR42891:SF1">
    <property type="entry name" value="D-GLYCERO-BETA-D-MANNO-HEPTOSE-1,7-BISPHOSPHATE 7-PHOSPHATASE"/>
    <property type="match status" value="1"/>
</dbReference>
<evidence type="ECO:0000256" key="4">
    <source>
        <dbReference type="ARBA" id="ARBA00022801"/>
    </source>
</evidence>
<dbReference type="InterPro" id="IPR006549">
    <property type="entry name" value="HAD-SF_hydro_IIIA"/>
</dbReference>
<feature type="binding site" evidence="13">
    <location>
        <position position="94"/>
    </location>
    <ligand>
        <name>Zn(2+)</name>
        <dbReference type="ChEBI" id="CHEBI:29105"/>
    </ligand>
</feature>
<dbReference type="SUPFAM" id="SSF56784">
    <property type="entry name" value="HAD-like"/>
    <property type="match status" value="1"/>
</dbReference>
<evidence type="ECO:0000313" key="15">
    <source>
        <dbReference type="Proteomes" id="UP000069926"/>
    </source>
</evidence>
<dbReference type="CDD" id="cd07503">
    <property type="entry name" value="HAD_HisB-N"/>
    <property type="match status" value="1"/>
</dbReference>
<feature type="active site" description="Nucleophile" evidence="10">
    <location>
        <position position="11"/>
    </location>
</feature>
<dbReference type="InterPro" id="IPR036412">
    <property type="entry name" value="HAD-like_sf"/>
</dbReference>
<feature type="binding site" evidence="13">
    <location>
        <position position="137"/>
    </location>
    <ligand>
        <name>Mg(2+)</name>
        <dbReference type="ChEBI" id="CHEBI:18420"/>
    </ligand>
</feature>
<dbReference type="PIRSF" id="PIRSF004682">
    <property type="entry name" value="GmhB"/>
    <property type="match status" value="1"/>
</dbReference>
<comment type="subcellular location">
    <subcellularLocation>
        <location evidence="1 9">Cytoplasm</location>
    </subcellularLocation>
</comment>
<evidence type="ECO:0000256" key="9">
    <source>
        <dbReference type="PIRNR" id="PIRNR004682"/>
    </source>
</evidence>
<comment type="cofactor">
    <cofactor evidence="13">
        <name>Mg(2+)</name>
        <dbReference type="ChEBI" id="CHEBI:18420"/>
    </cofactor>
</comment>
<evidence type="ECO:0000256" key="7">
    <source>
        <dbReference type="ARBA" id="ARBA00031828"/>
    </source>
</evidence>
<dbReference type="NCBIfam" id="TIGR00213">
    <property type="entry name" value="GmhB_yaeD"/>
    <property type="match status" value="1"/>
</dbReference>
<accession>A0A0X9VIZ8</accession>
<sequence length="195" mass="22552">MNLNISAIFLDRDGIINYDYGYVYEKDTFQFIEGSVEALQELKTMNYVLVIVTNQSGIAKGLFTETQFIDLTNWMYRELIQYGIKIDGIYYCPHHPNAIKMKYKQICNCRKPKAGWLFTAQKKMNINMKTSYMVGDKLSDMKAGKNAGIGTTVLVSVNNSIMDYDKKYVDWIINSLAELPYRIKKYQSVNNILLK</sequence>
<evidence type="ECO:0000256" key="10">
    <source>
        <dbReference type="PIRSR" id="PIRSR004682-1"/>
    </source>
</evidence>
<dbReference type="GO" id="GO:0005737">
    <property type="term" value="C:cytoplasm"/>
    <property type="evidence" value="ECO:0007669"/>
    <property type="project" value="UniProtKB-SubCell"/>
</dbReference>
<keyword evidence="15" id="KW-1185">Reference proteome</keyword>
<dbReference type="GO" id="GO:0005975">
    <property type="term" value="P:carbohydrate metabolic process"/>
    <property type="evidence" value="ECO:0007669"/>
    <property type="project" value="InterPro"/>
</dbReference>
<feature type="site" description="Stabilizes the phosphoryl group" evidence="12">
    <location>
        <position position="111"/>
    </location>
</feature>
<feature type="binding site" evidence="13">
    <location>
        <position position="11"/>
    </location>
    <ligand>
        <name>Mg(2+)</name>
        <dbReference type="ChEBI" id="CHEBI:18420"/>
    </ligand>
</feature>
<keyword evidence="13" id="KW-0460">Magnesium</keyword>
<proteinExistence type="inferred from homology"/>
<dbReference type="PANTHER" id="PTHR42891">
    <property type="entry name" value="D-GLYCERO-BETA-D-MANNO-HEPTOSE-1,7-BISPHOSPHATE 7-PHOSPHATASE"/>
    <property type="match status" value="1"/>
</dbReference>
<dbReference type="AlphaFoldDB" id="A0A0X9VIZ8"/>
<reference evidence="14 15" key="1">
    <citation type="submission" date="2016-01" db="EMBL/GenBank/DDBJ databases">
        <title>Genome sequence of Ca. Arsenophonus lipopteni, the exclusive symbiont of a blood sucking fly Lipoptena cervi (Diptera: Hippoboscidae).</title>
        <authorList>
            <person name="Novakova E."/>
            <person name="Hypsa V."/>
            <person name="Nguyen P."/>
            <person name="Husnik F."/>
            <person name="Darby A.C."/>
        </authorList>
    </citation>
    <scope>NUCLEOTIDE SEQUENCE [LARGE SCALE GENOMIC DNA]</scope>
    <source>
        <strain evidence="14 15">CB</strain>
    </source>
</reference>
<dbReference type="RefSeq" id="WP_066283472.1">
    <property type="nucleotide sequence ID" value="NZ_CP013920.1"/>
</dbReference>
<feature type="site" description="Contributes to substrate recognition" evidence="12">
    <location>
        <position position="110"/>
    </location>
</feature>
<keyword evidence="4 9" id="KW-0378">Hydrolase</keyword>
<evidence type="ECO:0000313" key="14">
    <source>
        <dbReference type="EMBL" id="AMA64960.1"/>
    </source>
</evidence>
<dbReference type="FunFam" id="3.40.50.1000:FF:000037">
    <property type="entry name" value="D,D-heptose 1,7-bisphosphate phosphatase"/>
    <property type="match status" value="1"/>
</dbReference>
<dbReference type="Gene3D" id="3.40.50.1000">
    <property type="entry name" value="HAD superfamily/HAD-like"/>
    <property type="match status" value="1"/>
</dbReference>
<dbReference type="GO" id="GO:0046872">
    <property type="term" value="F:metal ion binding"/>
    <property type="evidence" value="ECO:0007669"/>
    <property type="project" value="UniProtKB-KW"/>
</dbReference>
<name>A0A0X9VIZ8_9GAMM</name>
<evidence type="ECO:0000256" key="1">
    <source>
        <dbReference type="ARBA" id="ARBA00004496"/>
    </source>
</evidence>
<evidence type="ECO:0000256" key="13">
    <source>
        <dbReference type="PIRSR" id="PIRSR004682-4"/>
    </source>
</evidence>
<feature type="binding site" evidence="13">
    <location>
        <position position="136"/>
    </location>
    <ligand>
        <name>Mg(2+)</name>
        <dbReference type="ChEBI" id="CHEBI:18420"/>
    </ligand>
</feature>
<feature type="binding site" evidence="11">
    <location>
        <begin position="11"/>
        <end position="13"/>
    </location>
    <ligand>
        <name>substrate</name>
    </ligand>
</feature>
<feature type="binding site" evidence="11">
    <location>
        <begin position="110"/>
        <end position="111"/>
    </location>
    <ligand>
        <name>substrate</name>
    </ligand>
</feature>
<dbReference type="InterPro" id="IPR004446">
    <property type="entry name" value="Heptose_bisP_phosphatase"/>
</dbReference>
<feature type="binding site" evidence="13">
    <location>
        <position position="107"/>
    </location>
    <ligand>
        <name>Zn(2+)</name>
        <dbReference type="ChEBI" id="CHEBI:29105"/>
    </ligand>
</feature>
<comment type="similarity">
    <text evidence="8 9">Belongs to the gmhB family.</text>
</comment>
<dbReference type="InterPro" id="IPR023214">
    <property type="entry name" value="HAD_sf"/>
</dbReference>
<dbReference type="GO" id="GO:0016791">
    <property type="term" value="F:phosphatase activity"/>
    <property type="evidence" value="ECO:0007669"/>
    <property type="project" value="InterPro"/>
</dbReference>
<feature type="site" description="Stabilizes the phosphoryl group" evidence="12">
    <location>
        <position position="53"/>
    </location>
</feature>
<protein>
    <recommendedName>
        <fullName evidence="7 9">D,D-heptose 1,7-bisphosphate phosphatase</fullName>
        <ecNumber evidence="9">3.1.3.-</ecNumber>
    </recommendedName>
</protein>
<dbReference type="EC" id="3.1.3.-" evidence="9"/>
<dbReference type="Proteomes" id="UP000069926">
    <property type="component" value="Chromosome"/>
</dbReference>